<evidence type="ECO:0000256" key="1">
    <source>
        <dbReference type="SAM" id="MobiDB-lite"/>
    </source>
</evidence>
<feature type="chain" id="PRO_5047521563" evidence="3">
    <location>
        <begin position="32"/>
        <end position="598"/>
    </location>
</feature>
<evidence type="ECO:0000313" key="6">
    <source>
        <dbReference type="EMBL" id="GAA1969794.1"/>
    </source>
</evidence>
<reference evidence="7" key="1">
    <citation type="journal article" date="2019" name="Int. J. Syst. Evol. Microbiol.">
        <title>The Global Catalogue of Microorganisms (GCM) 10K type strain sequencing project: providing services to taxonomists for standard genome sequencing and annotation.</title>
        <authorList>
            <consortium name="The Broad Institute Genomics Platform"/>
            <consortium name="The Broad Institute Genome Sequencing Center for Infectious Disease"/>
            <person name="Wu L."/>
            <person name="Ma J."/>
        </authorList>
    </citation>
    <scope>NUCLEOTIDE SEQUENCE [LARGE SCALE GENOMIC DNA]</scope>
    <source>
        <strain evidence="7">JCM 14545</strain>
    </source>
</reference>
<dbReference type="Proteomes" id="UP001501116">
    <property type="component" value="Unassembled WGS sequence"/>
</dbReference>
<dbReference type="Pfam" id="PF20990">
    <property type="entry name" value="DUF2207_C"/>
    <property type="match status" value="1"/>
</dbReference>
<gene>
    <name evidence="6" type="ORF">GCM10009754_49270</name>
</gene>
<feature type="region of interest" description="Disordered" evidence="1">
    <location>
        <begin position="32"/>
        <end position="54"/>
    </location>
</feature>
<keyword evidence="2" id="KW-1133">Transmembrane helix</keyword>
<evidence type="ECO:0000256" key="2">
    <source>
        <dbReference type="SAM" id="Phobius"/>
    </source>
</evidence>
<feature type="compositionally biased region" description="Pro residues" evidence="1">
    <location>
        <begin position="32"/>
        <end position="46"/>
    </location>
</feature>
<protein>
    <submittedName>
        <fullName evidence="6">DUF2207 domain-containing protein</fullName>
    </submittedName>
</protein>
<keyword evidence="2" id="KW-0812">Transmembrane</keyword>
<dbReference type="Pfam" id="PF09972">
    <property type="entry name" value="DUF2207"/>
    <property type="match status" value="1"/>
</dbReference>
<feature type="signal peptide" evidence="3">
    <location>
        <begin position="1"/>
        <end position="31"/>
    </location>
</feature>
<dbReference type="InterPro" id="IPR018702">
    <property type="entry name" value="DUF2207"/>
</dbReference>
<name>A0ABP5CXS6_9PSEU</name>
<accession>A0ABP5CXS6</accession>
<feature type="transmembrane region" description="Helical" evidence="2">
    <location>
        <begin position="264"/>
        <end position="283"/>
    </location>
</feature>
<feature type="domain" description="Predicted membrane protein YciQ-like C-terminal" evidence="5">
    <location>
        <begin position="312"/>
        <end position="539"/>
    </location>
</feature>
<feature type="transmembrane region" description="Helical" evidence="2">
    <location>
        <begin position="462"/>
        <end position="481"/>
    </location>
</feature>
<keyword evidence="3" id="KW-0732">Signal</keyword>
<dbReference type="InterPro" id="IPR048389">
    <property type="entry name" value="YciQ-like_C"/>
</dbReference>
<feature type="transmembrane region" description="Helical" evidence="2">
    <location>
        <begin position="436"/>
        <end position="456"/>
    </location>
</feature>
<comment type="caution">
    <text evidence="6">The sequence shown here is derived from an EMBL/GenBank/DDBJ whole genome shotgun (WGS) entry which is preliminary data.</text>
</comment>
<dbReference type="EMBL" id="BAAANN010000020">
    <property type="protein sequence ID" value="GAA1969794.1"/>
    <property type="molecule type" value="Genomic_DNA"/>
</dbReference>
<proteinExistence type="predicted"/>
<evidence type="ECO:0000313" key="7">
    <source>
        <dbReference type="Proteomes" id="UP001501116"/>
    </source>
</evidence>
<feature type="domain" description="DUF2207" evidence="4">
    <location>
        <begin position="74"/>
        <end position="235"/>
    </location>
</feature>
<organism evidence="6 7">
    <name type="scientific">Amycolatopsis minnesotensis</name>
    <dbReference type="NCBI Taxonomy" id="337894"/>
    <lineage>
        <taxon>Bacteria</taxon>
        <taxon>Bacillati</taxon>
        <taxon>Actinomycetota</taxon>
        <taxon>Actinomycetes</taxon>
        <taxon>Pseudonocardiales</taxon>
        <taxon>Pseudonocardiaceae</taxon>
        <taxon>Amycolatopsis</taxon>
    </lineage>
</organism>
<evidence type="ECO:0000256" key="3">
    <source>
        <dbReference type="SAM" id="SignalP"/>
    </source>
</evidence>
<evidence type="ECO:0000259" key="5">
    <source>
        <dbReference type="Pfam" id="PF20990"/>
    </source>
</evidence>
<keyword evidence="7" id="KW-1185">Reference proteome</keyword>
<evidence type="ECO:0000259" key="4">
    <source>
        <dbReference type="Pfam" id="PF09972"/>
    </source>
</evidence>
<keyword evidence="2" id="KW-0472">Membrane</keyword>
<sequence>MTVFRNLGAAAAGVAAAAVTAVLVTSGTAGAAPPPPLGPAPGPSMPEVPGQDMSKIDKREGIGERIAPPGPAISVALKVQRDGALQVQEKVVVPGGQQLERQVPLRVPADDDHDRTYAVRDAKVAGNGTAQATADTFVIRLSGGESTVTYTVDGAVADLADGQQVRWQVASGWNADLGKVDASFIAPGGPATASECFAGALGSNQRCTLAEVDHTGVARVQQLVLKAGERMDVAVGLSPGTVPANAKFVAVSSVSAAFGFDTTGLVALGAAVLLLVAGLLLLWRLRRRDANALAGRAAPVEVLVRDGERVYFASPDGVLPGQVGTVVDGTVDVVDISATVVDLAVRNYLWIAELRGPNGFLDWQLARRNAPDEHLHAFERAVFDALLPEGAESVLLSEVRSGGTLVLDPVRDAMYDDVVARKWFTRRPDAAGRNKLTWAGIGMTALGAVATVVLAFTVGQALIGVAVALAGIGLTVGASKLPARSERGRSVAGQVPGLLGYLRAAKREDIPPADQEMVFSRSLPYAVVLAETDRWVQAFADLDPSSDGAPGVYWYGGLEGDSDLRRFGQHFPSFLTALDGLLAEAGHRRSVRPEPVPA</sequence>